<name>A0A927C085_9GAMM</name>
<dbReference type="Pfam" id="PF07715">
    <property type="entry name" value="Plug"/>
    <property type="match status" value="1"/>
</dbReference>
<keyword evidence="5 11" id="KW-0812">Transmembrane</keyword>
<reference evidence="16" key="1">
    <citation type="submission" date="2020-09" db="EMBL/GenBank/DDBJ databases">
        <authorList>
            <person name="Yoon J.-W."/>
        </authorList>
    </citation>
    <scope>NUCLEOTIDE SEQUENCE</scope>
    <source>
        <strain evidence="16">KMU-158</strain>
    </source>
</reference>
<dbReference type="Pfam" id="PF00593">
    <property type="entry name" value="TonB_dep_Rec_b-barrel"/>
    <property type="match status" value="1"/>
</dbReference>
<keyword evidence="17" id="KW-1185">Reference proteome</keyword>
<evidence type="ECO:0000256" key="1">
    <source>
        <dbReference type="ARBA" id="ARBA00004571"/>
    </source>
</evidence>
<dbReference type="GO" id="GO:0006826">
    <property type="term" value="P:iron ion transport"/>
    <property type="evidence" value="ECO:0007669"/>
    <property type="project" value="UniProtKB-KW"/>
</dbReference>
<evidence type="ECO:0000256" key="9">
    <source>
        <dbReference type="ARBA" id="ARBA00023136"/>
    </source>
</evidence>
<evidence type="ECO:0000256" key="6">
    <source>
        <dbReference type="ARBA" id="ARBA00023004"/>
    </source>
</evidence>
<evidence type="ECO:0000256" key="8">
    <source>
        <dbReference type="ARBA" id="ARBA00023077"/>
    </source>
</evidence>
<dbReference type="SUPFAM" id="SSF56935">
    <property type="entry name" value="Porins"/>
    <property type="match status" value="1"/>
</dbReference>
<gene>
    <name evidence="16" type="ORF">IB286_04820</name>
</gene>
<comment type="subcellular location">
    <subcellularLocation>
        <location evidence="1 11">Cell outer membrane</location>
        <topology evidence="1 11">Multi-pass membrane protein</topology>
    </subcellularLocation>
</comment>
<keyword evidence="10 11" id="KW-0998">Cell outer membrane</keyword>
<dbReference type="InterPro" id="IPR036942">
    <property type="entry name" value="Beta-barrel_TonB_sf"/>
</dbReference>
<dbReference type="PANTHER" id="PTHR32552">
    <property type="entry name" value="FERRICHROME IRON RECEPTOR-RELATED"/>
    <property type="match status" value="1"/>
</dbReference>
<keyword evidence="2 11" id="KW-0813">Transport</keyword>
<feature type="domain" description="TonB-dependent receptor plug" evidence="15">
    <location>
        <begin position="58"/>
        <end position="159"/>
    </location>
</feature>
<dbReference type="InterPro" id="IPR039426">
    <property type="entry name" value="TonB-dep_rcpt-like"/>
</dbReference>
<comment type="similarity">
    <text evidence="11 12">Belongs to the TonB-dependent receptor family.</text>
</comment>
<protein>
    <submittedName>
        <fullName evidence="16">TonB-dependent receptor</fullName>
    </submittedName>
</protein>
<evidence type="ECO:0000256" key="5">
    <source>
        <dbReference type="ARBA" id="ARBA00022692"/>
    </source>
</evidence>
<evidence type="ECO:0000313" key="17">
    <source>
        <dbReference type="Proteomes" id="UP000610558"/>
    </source>
</evidence>
<dbReference type="InterPro" id="IPR012910">
    <property type="entry name" value="Plug_dom"/>
</dbReference>
<keyword evidence="7" id="KW-0406">Ion transport</keyword>
<keyword evidence="8 12" id="KW-0798">TonB box</keyword>
<dbReference type="InterPro" id="IPR000531">
    <property type="entry name" value="Beta-barrel_TonB"/>
</dbReference>
<keyword evidence="13" id="KW-0732">Signal</keyword>
<evidence type="ECO:0000259" key="14">
    <source>
        <dbReference type="Pfam" id="PF00593"/>
    </source>
</evidence>
<evidence type="ECO:0000256" key="13">
    <source>
        <dbReference type="SAM" id="SignalP"/>
    </source>
</evidence>
<evidence type="ECO:0000259" key="15">
    <source>
        <dbReference type="Pfam" id="PF07715"/>
    </source>
</evidence>
<dbReference type="EMBL" id="JACXLD010000002">
    <property type="protein sequence ID" value="MBD2858324.1"/>
    <property type="molecule type" value="Genomic_DNA"/>
</dbReference>
<evidence type="ECO:0000256" key="3">
    <source>
        <dbReference type="ARBA" id="ARBA00022452"/>
    </source>
</evidence>
<keyword evidence="9 11" id="KW-0472">Membrane</keyword>
<dbReference type="PROSITE" id="PS52016">
    <property type="entry name" value="TONB_DEPENDENT_REC_3"/>
    <property type="match status" value="1"/>
</dbReference>
<organism evidence="16 17">
    <name type="scientific">Spongiibacter pelagi</name>
    <dbReference type="NCBI Taxonomy" id="2760804"/>
    <lineage>
        <taxon>Bacteria</taxon>
        <taxon>Pseudomonadati</taxon>
        <taxon>Pseudomonadota</taxon>
        <taxon>Gammaproteobacteria</taxon>
        <taxon>Cellvibrionales</taxon>
        <taxon>Spongiibacteraceae</taxon>
        <taxon>Spongiibacter</taxon>
    </lineage>
</organism>
<keyword evidence="3 11" id="KW-1134">Transmembrane beta strand</keyword>
<dbReference type="PANTHER" id="PTHR32552:SF81">
    <property type="entry name" value="TONB-DEPENDENT OUTER MEMBRANE RECEPTOR"/>
    <property type="match status" value="1"/>
</dbReference>
<feature type="domain" description="TonB-dependent receptor-like beta-barrel" evidence="14">
    <location>
        <begin position="302"/>
        <end position="746"/>
    </location>
</feature>
<evidence type="ECO:0000256" key="7">
    <source>
        <dbReference type="ARBA" id="ARBA00023065"/>
    </source>
</evidence>
<sequence>MCRPPFFSFAAFCLSLLFALAVQAETELTERKVLPSHTEQGLAIEEVRVTVSKRSESLQDVLGSVSAVSGDTIASNNIQDFRSLADLIPGMVVQRQEPGGDEVSIRGIARSRDGPSPVAFHINDMFLAMRGEPYYDLSAIEVLRGPSGTAFGRNATAGAINVKWRKPEAEFGAGGDLRYSSLEDKQIRAFANIPLLGEGNSGLLARFAVMARKMDGSLNNLDAPPEEDPGNVDEHFLRAYFTSEPVDNLNLGLRIIRYENNPHGNDLVLTPSLATRRSGTLEELGAKPLPDDLLQVRASAAQYLGESYDHFTRIDGDLTWSFNAVPLLGDFDAVFLAGEQRRKVHTVYDLDGTEQPILDGHNYMEPDIRRSAELRFVSNNDNGFDWLLGAFWFRYLEQRDMEIFVREFISPASVVSQLPAFPETMANIRVFIDDQRTIDESRALFANLNMSLAQLFDGPNIELSLGLRQNWDDFDQNVGGNDIEATIPALAVGPVSLVSERDIEKFADFVETTGELGARWFYSDAGMLYLKFSRGYKPGLAQNVVVDNTVIQNPVDAELLDAWEAGWKTAFLQNSLQLSLAAFFYDYQNLQVSQITPGGVLTENAAEATINGLELELQWTPMEALSIRSSFAWTDATYDEYCGTDPARENTGAEAGCTAENPFDFSGAQLTAAPEYSATLLANYRFDLGELGSLTPQLKVAWRDEMDRRGLGNPIDRVKAFSNTDIRLIWQSQDARWKLEGFVENLEDHDDVFGSAFAPIVPSRKQTYSMTAQVPPRVSGLLLELQL</sequence>
<keyword evidence="6" id="KW-0408">Iron</keyword>
<keyword evidence="4" id="KW-0410">Iron transport</keyword>
<dbReference type="GO" id="GO:0009279">
    <property type="term" value="C:cell outer membrane"/>
    <property type="evidence" value="ECO:0007669"/>
    <property type="project" value="UniProtKB-SubCell"/>
</dbReference>
<dbReference type="RefSeq" id="WP_190763054.1">
    <property type="nucleotide sequence ID" value="NZ_JACXLD010000002.1"/>
</dbReference>
<evidence type="ECO:0000256" key="2">
    <source>
        <dbReference type="ARBA" id="ARBA00022448"/>
    </source>
</evidence>
<dbReference type="Gene3D" id="2.40.170.20">
    <property type="entry name" value="TonB-dependent receptor, beta-barrel domain"/>
    <property type="match status" value="1"/>
</dbReference>
<dbReference type="Proteomes" id="UP000610558">
    <property type="component" value="Unassembled WGS sequence"/>
</dbReference>
<dbReference type="AlphaFoldDB" id="A0A927C085"/>
<proteinExistence type="inferred from homology"/>
<feature type="chain" id="PRO_5037159193" evidence="13">
    <location>
        <begin position="25"/>
        <end position="787"/>
    </location>
</feature>
<feature type="signal peptide" evidence="13">
    <location>
        <begin position="1"/>
        <end position="24"/>
    </location>
</feature>
<evidence type="ECO:0000256" key="10">
    <source>
        <dbReference type="ARBA" id="ARBA00023237"/>
    </source>
</evidence>
<evidence type="ECO:0000256" key="12">
    <source>
        <dbReference type="RuleBase" id="RU003357"/>
    </source>
</evidence>
<evidence type="ECO:0000256" key="11">
    <source>
        <dbReference type="PROSITE-ProRule" id="PRU01360"/>
    </source>
</evidence>
<comment type="caution">
    <text evidence="16">The sequence shown here is derived from an EMBL/GenBank/DDBJ whole genome shotgun (WGS) entry which is preliminary data.</text>
</comment>
<keyword evidence="16" id="KW-0675">Receptor</keyword>
<accession>A0A927C085</accession>
<evidence type="ECO:0000256" key="4">
    <source>
        <dbReference type="ARBA" id="ARBA00022496"/>
    </source>
</evidence>
<evidence type="ECO:0000313" key="16">
    <source>
        <dbReference type="EMBL" id="MBD2858324.1"/>
    </source>
</evidence>